<feature type="domain" description="Aminotransferase class I/classII large" evidence="5">
    <location>
        <begin position="36"/>
        <end position="367"/>
    </location>
</feature>
<dbReference type="Gene3D" id="3.90.1150.10">
    <property type="entry name" value="Aspartate Aminotransferase, domain 1"/>
    <property type="match status" value="1"/>
</dbReference>
<dbReference type="SUPFAM" id="SSF53383">
    <property type="entry name" value="PLP-dependent transferases"/>
    <property type="match status" value="1"/>
</dbReference>
<accession>A0ABV8BJA2</accession>
<keyword evidence="3 4" id="KW-0808">Transferase</keyword>
<dbReference type="PROSITE" id="PS00105">
    <property type="entry name" value="AA_TRANSFER_CLASS_1"/>
    <property type="match status" value="1"/>
</dbReference>
<dbReference type="Pfam" id="PF00155">
    <property type="entry name" value="Aminotran_1_2"/>
    <property type="match status" value="1"/>
</dbReference>
<comment type="cofactor">
    <cofactor evidence="1 4">
        <name>pyridoxal 5'-phosphate</name>
        <dbReference type="ChEBI" id="CHEBI:597326"/>
    </cofactor>
</comment>
<dbReference type="NCBIfam" id="TIGR03539">
    <property type="entry name" value="DapC_actino"/>
    <property type="match status" value="1"/>
</dbReference>
<dbReference type="Proteomes" id="UP001595690">
    <property type="component" value="Unassembled WGS sequence"/>
</dbReference>
<dbReference type="GO" id="GO:0009016">
    <property type="term" value="F:succinyldiaminopimelate transaminase activity"/>
    <property type="evidence" value="ECO:0007669"/>
    <property type="project" value="UniProtKB-EC"/>
</dbReference>
<evidence type="ECO:0000259" key="5">
    <source>
        <dbReference type="Pfam" id="PF00155"/>
    </source>
</evidence>
<keyword evidence="7" id="KW-1185">Reference proteome</keyword>
<dbReference type="PANTHER" id="PTHR42832">
    <property type="entry name" value="AMINO ACID AMINOTRANSFERASE"/>
    <property type="match status" value="1"/>
</dbReference>
<gene>
    <name evidence="6" type="primary">dapC</name>
    <name evidence="6" type="ORF">ACFOWZ_00525</name>
</gene>
<name>A0ABV8BJA2_9PSEU</name>
<dbReference type="EC" id="2.6.1.-" evidence="4"/>
<dbReference type="Gene3D" id="3.40.640.10">
    <property type="entry name" value="Type I PLP-dependent aspartate aminotransferase-like (Major domain)"/>
    <property type="match status" value="1"/>
</dbReference>
<evidence type="ECO:0000256" key="4">
    <source>
        <dbReference type="RuleBase" id="RU000481"/>
    </source>
</evidence>
<comment type="caution">
    <text evidence="6">The sequence shown here is derived from an EMBL/GenBank/DDBJ whole genome shotgun (WGS) entry which is preliminary data.</text>
</comment>
<keyword evidence="2 4" id="KW-0032">Aminotransferase</keyword>
<evidence type="ECO:0000256" key="3">
    <source>
        <dbReference type="ARBA" id="ARBA00022679"/>
    </source>
</evidence>
<dbReference type="PANTHER" id="PTHR42832:SF3">
    <property type="entry name" value="L-GLUTAMINE--4-(METHYLSULFANYL)-2-OXOBUTANOATE AMINOTRANSFERASE"/>
    <property type="match status" value="1"/>
</dbReference>
<dbReference type="InterPro" id="IPR015422">
    <property type="entry name" value="PyrdxlP-dep_Trfase_small"/>
</dbReference>
<dbReference type="InterPro" id="IPR004838">
    <property type="entry name" value="NHTrfase_class1_PyrdxlP-BS"/>
</dbReference>
<proteinExistence type="inferred from homology"/>
<protein>
    <recommendedName>
        <fullName evidence="4">Aminotransferase</fullName>
        <ecNumber evidence="4">2.6.1.-</ecNumber>
    </recommendedName>
</protein>
<evidence type="ECO:0000313" key="6">
    <source>
        <dbReference type="EMBL" id="MFC3889940.1"/>
    </source>
</evidence>
<reference evidence="7" key="1">
    <citation type="journal article" date="2019" name="Int. J. Syst. Evol. Microbiol.">
        <title>The Global Catalogue of Microorganisms (GCM) 10K type strain sequencing project: providing services to taxonomists for standard genome sequencing and annotation.</title>
        <authorList>
            <consortium name="The Broad Institute Genomics Platform"/>
            <consortium name="The Broad Institute Genome Sequencing Center for Infectious Disease"/>
            <person name="Wu L."/>
            <person name="Ma J."/>
        </authorList>
    </citation>
    <scope>NUCLEOTIDE SEQUENCE [LARGE SCALE GENOMIC DNA]</scope>
    <source>
        <strain evidence="7">CGMCC 4.7405</strain>
    </source>
</reference>
<dbReference type="EMBL" id="JBHRZI010000003">
    <property type="protein sequence ID" value="MFC3889940.1"/>
    <property type="molecule type" value="Genomic_DNA"/>
</dbReference>
<dbReference type="InterPro" id="IPR019880">
    <property type="entry name" value="OxyQ"/>
</dbReference>
<comment type="similarity">
    <text evidence="4">Belongs to the class-I pyridoxal-phosphate-dependent aminotransferase family.</text>
</comment>
<dbReference type="InterPro" id="IPR015421">
    <property type="entry name" value="PyrdxlP-dep_Trfase_major"/>
</dbReference>
<dbReference type="CDD" id="cd00609">
    <property type="entry name" value="AAT_like"/>
    <property type="match status" value="1"/>
</dbReference>
<dbReference type="InterPro" id="IPR004839">
    <property type="entry name" value="Aminotransferase_I/II_large"/>
</dbReference>
<dbReference type="InterPro" id="IPR050881">
    <property type="entry name" value="LL-DAP_aminotransferase"/>
</dbReference>
<evidence type="ECO:0000313" key="7">
    <source>
        <dbReference type="Proteomes" id="UP001595690"/>
    </source>
</evidence>
<dbReference type="InterPro" id="IPR015424">
    <property type="entry name" value="PyrdxlP-dep_Trfase"/>
</dbReference>
<dbReference type="RefSeq" id="WP_382367057.1">
    <property type="nucleotide sequence ID" value="NZ_JBHRZI010000003.1"/>
</dbReference>
<evidence type="ECO:0000256" key="1">
    <source>
        <dbReference type="ARBA" id="ARBA00001933"/>
    </source>
</evidence>
<organism evidence="6 7">
    <name type="scientific">Lentzea rhizosphaerae</name>
    <dbReference type="NCBI Taxonomy" id="2041025"/>
    <lineage>
        <taxon>Bacteria</taxon>
        <taxon>Bacillati</taxon>
        <taxon>Actinomycetota</taxon>
        <taxon>Actinomycetes</taxon>
        <taxon>Pseudonocardiales</taxon>
        <taxon>Pseudonocardiaceae</taxon>
        <taxon>Lentzea</taxon>
    </lineage>
</organism>
<sequence>MIIQPKIQRRGPALPDFPWDSLSDHAAKARKHPGGVVDLSVGTPVDPVPAVIQSALSSVADVPGYPTTHGTPELRAAFVAAVERRYGIVGLSADAVLPTIGSKELVAWLPTLLGVGLGDVVAVPSVAYPTYEVGALLAGASVVRLADGEKPPAGTRLVWLNSPSNPTGRVLSAAQLRDAVEAARAVGAVVASDECYLALPWDSSPVSVLHPSVVDSFDGVLAVHSLSKSSSLAGYRAGFITGDPELISDLLELRKHAGMIVPRPVQEAMRAALEDDAHVAEQRARYLARREVLKPALEAAGFTVSHSEAGLYLWSSRGEDAWETISWLADRGILAAPGTFYGPAGAQHVRIALTATDERIAAAAERLSA</sequence>
<evidence type="ECO:0000256" key="2">
    <source>
        <dbReference type="ARBA" id="ARBA00022576"/>
    </source>
</evidence>